<dbReference type="InterPro" id="IPR000241">
    <property type="entry name" value="RlmKL-like_Mtase"/>
</dbReference>
<accession>A0A1T4X560</accession>
<evidence type="ECO:0000256" key="2">
    <source>
        <dbReference type="ARBA" id="ARBA00022679"/>
    </source>
</evidence>
<dbReference type="AlphaFoldDB" id="A0A1T4X560"/>
<dbReference type="InterPro" id="IPR054170">
    <property type="entry name" value="RlmL_1st"/>
</dbReference>
<dbReference type="GO" id="GO:0008990">
    <property type="term" value="F:rRNA (guanine-N2-)-methyltransferase activity"/>
    <property type="evidence" value="ECO:0007669"/>
    <property type="project" value="TreeGrafter"/>
</dbReference>
<dbReference type="EMBL" id="FUYA01000020">
    <property type="protein sequence ID" value="SKA84258.1"/>
    <property type="molecule type" value="Genomic_DNA"/>
</dbReference>
<sequence length="392" mass="43180">MDIFDLEKEQRIHITCAKAVEDYLAQEVDELGYDVLKKSAAGVETEGTFSDCMLLNLYLRTAHRVLLTIAEFRATDPDELYQGVARIPWETLIDAHGYVSVVATANTTAVKNTRFAGLKAKDAIVDRILKERGARPNSGPDKTQTVVALHWQDDLVRISLDTSGVPLSNRGYRTMPHKAPMRETLAAAALLAAGYTGDGAVVNPMCGSGTLALEAALIASHTAPGLLRDNFGFMHVLGYDPAEWTEMRNDALSRRKAPEWQIIATDRDPKAIEAAQNNAKNAALSSVVDFAVCDFRATEIPQEQGKGIVILNPEYGERLGEEKALEEVYRAIGDFFKSECKGYTGAIFTGNRNLAKCIGLKTRRKIPLFNGPIECRLLLFDLYAGSRREDKK</sequence>
<dbReference type="STRING" id="1121442.SAMN02745702_02960"/>
<keyword evidence="3" id="KW-0694">RNA-binding</keyword>
<keyword evidence="2" id="KW-0808">Transferase</keyword>
<organism evidence="5 6">
    <name type="scientific">Desulfobaculum bizertense DSM 18034</name>
    <dbReference type="NCBI Taxonomy" id="1121442"/>
    <lineage>
        <taxon>Bacteria</taxon>
        <taxon>Pseudomonadati</taxon>
        <taxon>Thermodesulfobacteriota</taxon>
        <taxon>Desulfovibrionia</taxon>
        <taxon>Desulfovibrionales</taxon>
        <taxon>Desulfovibrionaceae</taxon>
        <taxon>Desulfobaculum</taxon>
    </lineage>
</organism>
<dbReference type="Pfam" id="PF02926">
    <property type="entry name" value="THUMP"/>
    <property type="match status" value="1"/>
</dbReference>
<dbReference type="PANTHER" id="PTHR47313:SF1">
    <property type="entry name" value="RIBOSOMAL RNA LARGE SUBUNIT METHYLTRANSFERASE K_L"/>
    <property type="match status" value="1"/>
</dbReference>
<protein>
    <submittedName>
        <fullName evidence="5">Putative N6-adenine-specific DNA methylase</fullName>
    </submittedName>
</protein>
<dbReference type="Pfam" id="PF01170">
    <property type="entry name" value="UPF0020"/>
    <property type="match status" value="1"/>
</dbReference>
<evidence type="ECO:0000313" key="6">
    <source>
        <dbReference type="Proteomes" id="UP000189733"/>
    </source>
</evidence>
<dbReference type="InterPro" id="IPR029063">
    <property type="entry name" value="SAM-dependent_MTases_sf"/>
</dbReference>
<reference evidence="5 6" key="1">
    <citation type="submission" date="2017-02" db="EMBL/GenBank/DDBJ databases">
        <authorList>
            <person name="Peterson S.W."/>
        </authorList>
    </citation>
    <scope>NUCLEOTIDE SEQUENCE [LARGE SCALE GENOMIC DNA]</scope>
    <source>
        <strain evidence="5 6">DSM 18034</strain>
    </source>
</reference>
<gene>
    <name evidence="5" type="ORF">SAMN02745702_02960</name>
</gene>
<dbReference type="InterPro" id="IPR004114">
    <property type="entry name" value="THUMP_dom"/>
</dbReference>
<dbReference type="Proteomes" id="UP000189733">
    <property type="component" value="Unassembled WGS sequence"/>
</dbReference>
<keyword evidence="1 5" id="KW-0489">Methyltransferase</keyword>
<dbReference type="SMART" id="SM00981">
    <property type="entry name" value="THUMP"/>
    <property type="match status" value="1"/>
</dbReference>
<dbReference type="Gene3D" id="3.30.2130.30">
    <property type="match status" value="1"/>
</dbReference>
<evidence type="ECO:0000256" key="3">
    <source>
        <dbReference type="PROSITE-ProRule" id="PRU00529"/>
    </source>
</evidence>
<evidence type="ECO:0000259" key="4">
    <source>
        <dbReference type="PROSITE" id="PS51165"/>
    </source>
</evidence>
<evidence type="ECO:0000313" key="5">
    <source>
        <dbReference type="EMBL" id="SKA84258.1"/>
    </source>
</evidence>
<dbReference type="Pfam" id="PF22020">
    <property type="entry name" value="RlmL_1st"/>
    <property type="match status" value="1"/>
</dbReference>
<dbReference type="RefSeq" id="WP_078686224.1">
    <property type="nucleotide sequence ID" value="NZ_FUYA01000020.1"/>
</dbReference>
<dbReference type="PANTHER" id="PTHR47313">
    <property type="entry name" value="RIBOSOMAL RNA LARGE SUBUNIT METHYLTRANSFERASE K/L"/>
    <property type="match status" value="1"/>
</dbReference>
<dbReference type="GO" id="GO:0070043">
    <property type="term" value="F:rRNA (guanine-N7-)-methyltransferase activity"/>
    <property type="evidence" value="ECO:0007669"/>
    <property type="project" value="TreeGrafter"/>
</dbReference>
<feature type="domain" description="THUMP" evidence="4">
    <location>
        <begin position="51"/>
        <end position="162"/>
    </location>
</feature>
<dbReference type="SUPFAM" id="SSF53335">
    <property type="entry name" value="S-adenosyl-L-methionine-dependent methyltransferases"/>
    <property type="match status" value="1"/>
</dbReference>
<evidence type="ECO:0000256" key="1">
    <source>
        <dbReference type="ARBA" id="ARBA00022603"/>
    </source>
</evidence>
<name>A0A1T4X560_9BACT</name>
<keyword evidence="6" id="KW-1185">Reference proteome</keyword>
<dbReference type="OrthoDB" id="9809404at2"/>
<dbReference type="CDD" id="cd11715">
    <property type="entry name" value="THUMP_AdoMetMT"/>
    <property type="match status" value="1"/>
</dbReference>
<dbReference type="Gene3D" id="3.40.50.150">
    <property type="entry name" value="Vaccinia Virus protein VP39"/>
    <property type="match status" value="1"/>
</dbReference>
<dbReference type="PROSITE" id="PS51165">
    <property type="entry name" value="THUMP"/>
    <property type="match status" value="1"/>
</dbReference>
<proteinExistence type="predicted"/>
<dbReference type="GO" id="GO:0003723">
    <property type="term" value="F:RNA binding"/>
    <property type="evidence" value="ECO:0007669"/>
    <property type="project" value="UniProtKB-UniRule"/>
</dbReference>